<name>A0A5S6QYL8_TRIMR</name>
<evidence type="ECO:0000313" key="2">
    <source>
        <dbReference type="Proteomes" id="UP000046395"/>
    </source>
</evidence>
<feature type="signal peptide" evidence="1">
    <location>
        <begin position="1"/>
        <end position="27"/>
    </location>
</feature>
<accession>A0A5S6QYL8</accession>
<sequence length="278" mass="31138">MLVGNPPSSVHVWTLTTLALLVQLTHVKRIVTAYNLGQPQGRCAGLPDLTICDPTQAGLCLNQTCSSACATRQMLHCNCPSEDDNHCYLCCGNSHNPCQPAHVYRVFKPNGERWEREACRRCHDLPDGVPCDDKSDRRICLNKKCTANACLNQPEGAYCDLRKTRLCVDSDCRDPCREHSSMLTTCECDTQKSRCELCCYDFRSKQCESAFRKYGIRNKDGRPVARIGLSCNRKQEQCNMYGRCASSALSPLWPMVALTSVAYALLCFRSPFPVNSFD</sequence>
<dbReference type="AlphaFoldDB" id="A0A5S6QYL8"/>
<keyword evidence="2" id="KW-1185">Reference proteome</keyword>
<evidence type="ECO:0000313" key="3">
    <source>
        <dbReference type="WBParaSite" id="TMUE_3000012481.1"/>
    </source>
</evidence>
<reference evidence="3" key="1">
    <citation type="submission" date="2019-12" db="UniProtKB">
        <authorList>
            <consortium name="WormBaseParasite"/>
        </authorList>
    </citation>
    <scope>IDENTIFICATION</scope>
</reference>
<keyword evidence="1" id="KW-0732">Signal</keyword>
<feature type="chain" id="PRO_5024281370" evidence="1">
    <location>
        <begin position="28"/>
        <end position="278"/>
    </location>
</feature>
<proteinExistence type="predicted"/>
<organism evidence="2 3">
    <name type="scientific">Trichuris muris</name>
    <name type="common">Mouse whipworm</name>
    <dbReference type="NCBI Taxonomy" id="70415"/>
    <lineage>
        <taxon>Eukaryota</taxon>
        <taxon>Metazoa</taxon>
        <taxon>Ecdysozoa</taxon>
        <taxon>Nematoda</taxon>
        <taxon>Enoplea</taxon>
        <taxon>Dorylaimia</taxon>
        <taxon>Trichinellida</taxon>
        <taxon>Trichuridae</taxon>
        <taxon>Trichuris</taxon>
    </lineage>
</organism>
<dbReference type="WBParaSite" id="TMUE_3000012481.1">
    <property type="protein sequence ID" value="TMUE_3000012481.1"/>
    <property type="gene ID" value="WBGene00301589"/>
</dbReference>
<protein>
    <submittedName>
        <fullName evidence="3">Uncharacterized protein</fullName>
    </submittedName>
</protein>
<dbReference type="Proteomes" id="UP000046395">
    <property type="component" value="Unassembled WGS sequence"/>
</dbReference>
<evidence type="ECO:0000256" key="1">
    <source>
        <dbReference type="SAM" id="SignalP"/>
    </source>
</evidence>